<dbReference type="PANTHER" id="PTHR38589">
    <property type="entry name" value="BLR0621 PROTEIN"/>
    <property type="match status" value="1"/>
</dbReference>
<dbReference type="InterPro" id="IPR005490">
    <property type="entry name" value="LD_TPept_cat_dom"/>
</dbReference>
<keyword evidence="1" id="KW-0961">Cell wall biogenesis/degradation</keyword>
<comment type="pathway">
    <text evidence="1">Cell wall biogenesis; peptidoglycan biosynthesis.</text>
</comment>
<feature type="domain" description="L,D-TPase catalytic" evidence="4">
    <location>
        <begin position="93"/>
        <end position="255"/>
    </location>
</feature>
<feature type="chain" id="PRO_5045788410" evidence="3">
    <location>
        <begin position="21"/>
        <end position="262"/>
    </location>
</feature>
<reference evidence="5 6" key="1">
    <citation type="submission" date="2024-02" db="EMBL/GenBank/DDBJ databases">
        <title>Characterization of antibiotic resistant novel bacterial strains and their environmental applications.</title>
        <authorList>
            <person name="Manzoor S."/>
            <person name="Abbas S."/>
            <person name="Arshad M."/>
            <person name="Li W.J."/>
            <person name="Ahmed I."/>
        </authorList>
    </citation>
    <scope>NUCLEOTIDE SEQUENCE [LARGE SCALE GENOMIC DNA]</scope>
    <source>
        <strain evidence="5 6">KACC 15558</strain>
    </source>
</reference>
<sequence length="262" mass="27897">MFSRRTRLCAGIVGLAFALASCGPTDEAPDRGIAAPAQQPRVGDFAVPAQLDPQKPGDASANGPGTAAGAIPGLGAETSAQIPAETSQVIVVSSEKASADSGELSFYEREDGGWEKRKTFPTHNGSKGWLADRREGDKTTPIGVFTLTDAGGYRKNPGTKLGYTQDDGLPASATAAYGEDYTRVFDYIVAIDYNRRLGTPPTDRTRPEGKEKGGGIWLHLDHDSGTNGCVTLKEKDLLWIMRTLDPKAHPRIAMGPVAELKR</sequence>
<evidence type="ECO:0000256" key="3">
    <source>
        <dbReference type="SAM" id="SignalP"/>
    </source>
</evidence>
<feature type="region of interest" description="Disordered" evidence="2">
    <location>
        <begin position="48"/>
        <end position="73"/>
    </location>
</feature>
<proteinExistence type="predicted"/>
<feature type="active site" description="Nucleophile" evidence="1">
    <location>
        <position position="229"/>
    </location>
</feature>
<keyword evidence="3" id="KW-0732">Signal</keyword>
<keyword evidence="1" id="KW-0573">Peptidoglycan synthesis</keyword>
<accession>A0ABP9TYI2</accession>
<keyword evidence="6" id="KW-1185">Reference proteome</keyword>
<evidence type="ECO:0000313" key="6">
    <source>
        <dbReference type="Proteomes" id="UP001498935"/>
    </source>
</evidence>
<dbReference type="Proteomes" id="UP001498935">
    <property type="component" value="Unassembled WGS sequence"/>
</dbReference>
<dbReference type="PROSITE" id="PS52029">
    <property type="entry name" value="LD_TPASE"/>
    <property type="match status" value="1"/>
</dbReference>
<keyword evidence="5" id="KW-0449">Lipoprotein</keyword>
<name>A0ABP9TYI2_9MICO</name>
<organism evidence="5 6">
    <name type="scientific">Brevibacterium ammoniilyticum</name>
    <dbReference type="NCBI Taxonomy" id="1046555"/>
    <lineage>
        <taxon>Bacteria</taxon>
        <taxon>Bacillati</taxon>
        <taxon>Actinomycetota</taxon>
        <taxon>Actinomycetes</taxon>
        <taxon>Micrococcales</taxon>
        <taxon>Brevibacteriaceae</taxon>
        <taxon>Brevibacterium</taxon>
    </lineage>
</organism>
<feature type="active site" description="Proton donor/acceptor" evidence="1">
    <location>
        <position position="219"/>
    </location>
</feature>
<comment type="caution">
    <text evidence="5">The sequence shown here is derived from an EMBL/GenBank/DDBJ whole genome shotgun (WGS) entry which is preliminary data.</text>
</comment>
<keyword evidence="1" id="KW-0133">Cell shape</keyword>
<evidence type="ECO:0000259" key="4">
    <source>
        <dbReference type="PROSITE" id="PS52029"/>
    </source>
</evidence>
<dbReference type="EMBL" id="BAABNP010000005">
    <property type="protein sequence ID" value="GAA5340397.1"/>
    <property type="molecule type" value="Genomic_DNA"/>
</dbReference>
<dbReference type="Pfam" id="PF03734">
    <property type="entry name" value="YkuD"/>
    <property type="match status" value="1"/>
</dbReference>
<gene>
    <name evidence="5" type="ORF">KACC15558_14370</name>
</gene>
<evidence type="ECO:0000313" key="5">
    <source>
        <dbReference type="EMBL" id="GAA5340397.1"/>
    </source>
</evidence>
<dbReference type="PANTHER" id="PTHR38589:SF1">
    <property type="entry name" value="BLR0621 PROTEIN"/>
    <property type="match status" value="1"/>
</dbReference>
<dbReference type="PROSITE" id="PS51257">
    <property type="entry name" value="PROKAR_LIPOPROTEIN"/>
    <property type="match status" value="1"/>
</dbReference>
<evidence type="ECO:0000256" key="1">
    <source>
        <dbReference type="PROSITE-ProRule" id="PRU01373"/>
    </source>
</evidence>
<dbReference type="RefSeq" id="WP_342037802.1">
    <property type="nucleotide sequence ID" value="NZ_BAABBK010000008.1"/>
</dbReference>
<feature type="signal peptide" evidence="3">
    <location>
        <begin position="1"/>
        <end position="20"/>
    </location>
</feature>
<protein>
    <submittedName>
        <fullName evidence="5">Lipoprotein</fullName>
    </submittedName>
</protein>
<evidence type="ECO:0000256" key="2">
    <source>
        <dbReference type="SAM" id="MobiDB-lite"/>
    </source>
</evidence>